<gene>
    <name evidence="1" type="ORF">BDP27DRAFT_1364501</name>
</gene>
<dbReference type="EMBL" id="JADNRY010000066">
    <property type="protein sequence ID" value="KAF9067967.1"/>
    <property type="molecule type" value="Genomic_DNA"/>
</dbReference>
<dbReference type="AlphaFoldDB" id="A0A9P5U6N3"/>
<organism evidence="1 2">
    <name type="scientific">Rhodocollybia butyracea</name>
    <dbReference type="NCBI Taxonomy" id="206335"/>
    <lineage>
        <taxon>Eukaryota</taxon>
        <taxon>Fungi</taxon>
        <taxon>Dikarya</taxon>
        <taxon>Basidiomycota</taxon>
        <taxon>Agaricomycotina</taxon>
        <taxon>Agaricomycetes</taxon>
        <taxon>Agaricomycetidae</taxon>
        <taxon>Agaricales</taxon>
        <taxon>Marasmiineae</taxon>
        <taxon>Omphalotaceae</taxon>
        <taxon>Rhodocollybia</taxon>
    </lineage>
</organism>
<reference evidence="1" key="1">
    <citation type="submission" date="2020-11" db="EMBL/GenBank/DDBJ databases">
        <authorList>
            <consortium name="DOE Joint Genome Institute"/>
            <person name="Ahrendt S."/>
            <person name="Riley R."/>
            <person name="Andreopoulos W."/>
            <person name="Labutti K."/>
            <person name="Pangilinan J."/>
            <person name="Ruiz-Duenas F.J."/>
            <person name="Barrasa J.M."/>
            <person name="Sanchez-Garcia M."/>
            <person name="Camarero S."/>
            <person name="Miyauchi S."/>
            <person name="Serrano A."/>
            <person name="Linde D."/>
            <person name="Babiker R."/>
            <person name="Drula E."/>
            <person name="Ayuso-Fernandez I."/>
            <person name="Pacheco R."/>
            <person name="Padilla G."/>
            <person name="Ferreira P."/>
            <person name="Barriuso J."/>
            <person name="Kellner H."/>
            <person name="Castanera R."/>
            <person name="Alfaro M."/>
            <person name="Ramirez L."/>
            <person name="Pisabarro A.G."/>
            <person name="Kuo A."/>
            <person name="Tritt A."/>
            <person name="Lipzen A."/>
            <person name="He G."/>
            <person name="Yan M."/>
            <person name="Ng V."/>
            <person name="Cullen D."/>
            <person name="Martin F."/>
            <person name="Rosso M.-N."/>
            <person name="Henrissat B."/>
            <person name="Hibbett D."/>
            <person name="Martinez A.T."/>
            <person name="Grigoriev I.V."/>
        </authorList>
    </citation>
    <scope>NUCLEOTIDE SEQUENCE</scope>
    <source>
        <strain evidence="1">AH 40177</strain>
    </source>
</reference>
<name>A0A9P5U6N3_9AGAR</name>
<protein>
    <submittedName>
        <fullName evidence="1">Uncharacterized protein</fullName>
    </submittedName>
</protein>
<evidence type="ECO:0000313" key="2">
    <source>
        <dbReference type="Proteomes" id="UP000772434"/>
    </source>
</evidence>
<comment type="caution">
    <text evidence="1">The sequence shown here is derived from an EMBL/GenBank/DDBJ whole genome shotgun (WGS) entry which is preliminary data.</text>
</comment>
<sequence>MGSTIRVTAVETDGDTQSHLWPDRFVFSVTVPYALPILAQLRAYLSHRSPSIPLTTFIPDRIRDSDQSAANQSHFRSLSRMLWDGQLVAIVRIALSSPSSSPGDAERHGILLFPTSNSSSVLFGALFLTPADVFPDFVYTQRATHTAAPSFASTYPNSPKEAIGPSLLGHFMGNLRTLTAQFLLLMPIHSTVMQVLRPKIDRRIWHLKTTLITLDIIRNPPLIPTTILLSAVLQQTILDMGGFGFHRPMTESVYTPLRF</sequence>
<dbReference type="OrthoDB" id="3244905at2759"/>
<keyword evidence="2" id="KW-1185">Reference proteome</keyword>
<accession>A0A9P5U6N3</accession>
<evidence type="ECO:0000313" key="1">
    <source>
        <dbReference type="EMBL" id="KAF9067967.1"/>
    </source>
</evidence>
<proteinExistence type="predicted"/>
<dbReference type="Proteomes" id="UP000772434">
    <property type="component" value="Unassembled WGS sequence"/>
</dbReference>